<dbReference type="Proteomes" id="UP001497525">
    <property type="component" value="Unassembled WGS sequence"/>
</dbReference>
<dbReference type="PANTHER" id="PTHR24340:SF73">
    <property type="entry name" value="HOMEOBOX PROTEIN BAGPIPE-RELATED"/>
    <property type="match status" value="1"/>
</dbReference>
<dbReference type="AlphaFoldDB" id="A0AAV2TTD8"/>
<dbReference type="PANTHER" id="PTHR24340">
    <property type="entry name" value="HOMEOBOX PROTEIN NKX"/>
    <property type="match status" value="1"/>
</dbReference>
<keyword evidence="3 5" id="KW-0371">Homeobox</keyword>
<keyword evidence="4 5" id="KW-0539">Nucleus</keyword>
<accession>A0AAV2TTD8</accession>
<feature type="region of interest" description="Disordered" evidence="7">
    <location>
        <begin position="62"/>
        <end position="89"/>
    </location>
</feature>
<reference evidence="9" key="1">
    <citation type="submission" date="2024-06" db="EMBL/GenBank/DDBJ databases">
        <authorList>
            <person name="Liu X."/>
            <person name="Lenzi L."/>
            <person name="Haldenby T S."/>
            <person name="Uol C."/>
        </authorList>
    </citation>
    <scope>NUCLEOTIDE SEQUENCE</scope>
</reference>
<feature type="domain" description="Homeobox" evidence="8">
    <location>
        <begin position="288"/>
        <end position="348"/>
    </location>
</feature>
<evidence type="ECO:0000256" key="5">
    <source>
        <dbReference type="PROSITE-ProRule" id="PRU00108"/>
    </source>
</evidence>
<evidence type="ECO:0000256" key="2">
    <source>
        <dbReference type="ARBA" id="ARBA00023125"/>
    </source>
</evidence>
<feature type="compositionally biased region" description="Polar residues" evidence="7">
    <location>
        <begin position="62"/>
        <end position="81"/>
    </location>
</feature>
<evidence type="ECO:0000259" key="8">
    <source>
        <dbReference type="PROSITE" id="PS50071"/>
    </source>
</evidence>
<feature type="region of interest" description="Disordered" evidence="7">
    <location>
        <begin position="361"/>
        <end position="383"/>
    </location>
</feature>
<dbReference type="InterPro" id="IPR050394">
    <property type="entry name" value="Homeobox_NK-like"/>
</dbReference>
<dbReference type="EMBL" id="CAXLJL010000600">
    <property type="protein sequence ID" value="CAL5139211.1"/>
    <property type="molecule type" value="Genomic_DNA"/>
</dbReference>
<dbReference type="InterPro" id="IPR020479">
    <property type="entry name" value="HD_metazoa"/>
</dbReference>
<comment type="caution">
    <text evidence="9">The sequence shown here is derived from an EMBL/GenBank/DDBJ whole genome shotgun (WGS) entry which is preliminary data.</text>
</comment>
<comment type="subcellular location">
    <subcellularLocation>
        <location evidence="1 5 6">Nucleus</location>
    </subcellularLocation>
</comment>
<dbReference type="GO" id="GO:0005634">
    <property type="term" value="C:nucleus"/>
    <property type="evidence" value="ECO:0007669"/>
    <property type="project" value="UniProtKB-SubCell"/>
</dbReference>
<gene>
    <name evidence="9" type="ORF">CDAUBV1_LOCUS14245</name>
</gene>
<dbReference type="GO" id="GO:0000978">
    <property type="term" value="F:RNA polymerase II cis-regulatory region sequence-specific DNA binding"/>
    <property type="evidence" value="ECO:0007669"/>
    <property type="project" value="TreeGrafter"/>
</dbReference>
<dbReference type="GO" id="GO:0030154">
    <property type="term" value="P:cell differentiation"/>
    <property type="evidence" value="ECO:0007669"/>
    <property type="project" value="TreeGrafter"/>
</dbReference>
<dbReference type="PROSITE" id="PS00027">
    <property type="entry name" value="HOMEOBOX_1"/>
    <property type="match status" value="1"/>
</dbReference>
<dbReference type="PRINTS" id="PR00024">
    <property type="entry name" value="HOMEOBOX"/>
</dbReference>
<name>A0AAV2TTD8_CALDB</name>
<evidence type="ECO:0000256" key="1">
    <source>
        <dbReference type="ARBA" id="ARBA00004123"/>
    </source>
</evidence>
<dbReference type="InterPro" id="IPR017970">
    <property type="entry name" value="Homeobox_CS"/>
</dbReference>
<evidence type="ECO:0000256" key="7">
    <source>
        <dbReference type="SAM" id="MobiDB-lite"/>
    </source>
</evidence>
<sequence>MEKRDSPFLIANLIDDMIFTSGSEASEPDKTYQTRVSMLTPRNSRRCEKEGPVEMQKMSGFNSHCANRHNSSNSSEGTTHVQPDDCVGPNESRLKDKTCSPNITNSSQPDCLEAFVRAVHMNQEAWELLRNFWSPSDLGSPNAVHTVIKNKHVESRDAPTNTPESVNFCDYSVGTKGLGNFETLSHLTESGLPLRVSNTSLCAGPLDKTGLQFPHMNFNFEQTSKNTMEDSIMLRTLPVLWAGRTLTSSRPGTDEYSFSRHSQERLLLGSHPVTAGSSGLGLPATTYSRKKRTRAAFSHAQVFELERRFNYQRYLSATERAELAHNLCLSETQVKIWFQNRRYKTKKRQIAAVGLVNSASTDSNAMSDEDAMRSPGSSTSLVQRNSLSLDSERLLFPSHKTFNPADDTQSLNNIDVKIHRTAPNRNACEQLAQERKSSDELSASGEQIGNTHTCKVHNINPTVTENRSLFTNGFAFFANNTSRDSSQQGEVLPRRWAYLPKELQSNFPETLNLSIPQFYLNLLTQKSVEPTNVLNAVFTSVPPSESEEATKVSSNLGVL</sequence>
<evidence type="ECO:0000256" key="4">
    <source>
        <dbReference type="ARBA" id="ARBA00023242"/>
    </source>
</evidence>
<dbReference type="SUPFAM" id="SSF46689">
    <property type="entry name" value="Homeodomain-like"/>
    <property type="match status" value="1"/>
</dbReference>
<feature type="DNA-binding region" description="Homeobox" evidence="5">
    <location>
        <begin position="290"/>
        <end position="349"/>
    </location>
</feature>
<organism evidence="9 10">
    <name type="scientific">Calicophoron daubneyi</name>
    <name type="common">Rumen fluke</name>
    <name type="synonym">Paramphistomum daubneyi</name>
    <dbReference type="NCBI Taxonomy" id="300641"/>
    <lineage>
        <taxon>Eukaryota</taxon>
        <taxon>Metazoa</taxon>
        <taxon>Spiralia</taxon>
        <taxon>Lophotrochozoa</taxon>
        <taxon>Platyhelminthes</taxon>
        <taxon>Trematoda</taxon>
        <taxon>Digenea</taxon>
        <taxon>Plagiorchiida</taxon>
        <taxon>Pronocephalata</taxon>
        <taxon>Paramphistomoidea</taxon>
        <taxon>Paramphistomidae</taxon>
        <taxon>Calicophoron</taxon>
    </lineage>
</organism>
<protein>
    <recommendedName>
        <fullName evidence="8">Homeobox domain-containing protein</fullName>
    </recommendedName>
</protein>
<dbReference type="SMART" id="SM00389">
    <property type="entry name" value="HOX"/>
    <property type="match status" value="1"/>
</dbReference>
<dbReference type="PROSITE" id="PS50071">
    <property type="entry name" value="HOMEOBOX_2"/>
    <property type="match status" value="1"/>
</dbReference>
<dbReference type="InterPro" id="IPR009057">
    <property type="entry name" value="Homeodomain-like_sf"/>
</dbReference>
<dbReference type="InterPro" id="IPR001356">
    <property type="entry name" value="HD"/>
</dbReference>
<dbReference type="Pfam" id="PF00046">
    <property type="entry name" value="Homeodomain"/>
    <property type="match status" value="1"/>
</dbReference>
<evidence type="ECO:0000256" key="3">
    <source>
        <dbReference type="ARBA" id="ARBA00023155"/>
    </source>
</evidence>
<proteinExistence type="predicted"/>
<evidence type="ECO:0000313" key="9">
    <source>
        <dbReference type="EMBL" id="CAL5139211.1"/>
    </source>
</evidence>
<dbReference type="Gene3D" id="1.10.10.60">
    <property type="entry name" value="Homeodomain-like"/>
    <property type="match status" value="1"/>
</dbReference>
<evidence type="ECO:0000313" key="10">
    <source>
        <dbReference type="Proteomes" id="UP001497525"/>
    </source>
</evidence>
<dbReference type="CDD" id="cd00086">
    <property type="entry name" value="homeodomain"/>
    <property type="match status" value="1"/>
</dbReference>
<evidence type="ECO:0000256" key="6">
    <source>
        <dbReference type="RuleBase" id="RU000682"/>
    </source>
</evidence>
<keyword evidence="2 5" id="KW-0238">DNA-binding</keyword>
<dbReference type="GO" id="GO:0000981">
    <property type="term" value="F:DNA-binding transcription factor activity, RNA polymerase II-specific"/>
    <property type="evidence" value="ECO:0007669"/>
    <property type="project" value="InterPro"/>
</dbReference>